<dbReference type="RefSeq" id="WP_229750109.1">
    <property type="nucleotide sequence ID" value="NZ_BMHP01000001.1"/>
</dbReference>
<dbReference type="Pfam" id="PF00583">
    <property type="entry name" value="Acetyltransf_1"/>
    <property type="match status" value="1"/>
</dbReference>
<keyword evidence="2" id="KW-0012">Acyltransferase</keyword>
<dbReference type="AlphaFoldDB" id="A0A916YRS5"/>
<evidence type="ECO:0000259" key="3">
    <source>
        <dbReference type="PROSITE" id="PS51186"/>
    </source>
</evidence>
<evidence type="ECO:0000313" key="4">
    <source>
        <dbReference type="EMBL" id="GGD56916.1"/>
    </source>
</evidence>
<sequence>MMNKNTEDVIELVEYTPKYAQAVAAMWNCSQESWGGGSRIRSGEEVDQELRNAGNLKVFLALDGDEVVGYCSFSQYQFDEGALYVPLLNVRPDYHGRKIGRMLILQAVKTTVEMGWPRLDLFTWAGNTKAVPMYKKCGFFWEKKEDAVHLMNYMPSVLKMEALQPYLEKLDWYADSKRVIEICPDGRTENGFDFLEYVWEKDDIRLKVEFEKTGRGICLIDTPDYTIHTLIEDHNLVFGGRYPVRYEIRNKTGKPLLCAIKGRDDKNIRFGLEQTIEVSDSHIVEGEFELMPVHEEQSDWKTHPAVVSDWRINGKSIELRMGVAPLFPAKMKLEVKPQEQYLGVREEALVSFENNYPETTVFEFEFPSSGFIKFDNPMLSVEIPAKGKIAVSVPYVLNDFGLFSEDMVITARCGSLPPISFTTRLWGLFKGLSGRYGGDITDHWIAVNGPYSIGLNKNNNELWASHFLRSHHTSWTFPRVGKPYSLEFSKKKAEQVRIFAEGDVMVLEADYQSEDFPGVSFTSCNRLNAVGIVERYFEFREPGVSLGEDIRLIDGFYHHSEGLVLPYDGHYYDLKDQYAANYNDWEIDRISENWLFSRHEKCSHGFCWDPEAKLVKSEWHLGIEYQVGRMPSGETVRSGSTFQAIGTFSDWWDFRSYACKRRDRIQPLLKNHIELSVNDGNPFATHDADLHLNQHRNQPLTGELTLSFPISAREAVHDSFRREDSRQSGSYKLMSLEPGTVEQVRMVFEAEELSIKRSTVLVPLSGQPVQQEIRGPEGEPTFTCSNGVLTIEAAPSSFGAALHSLVHNGEEWLDSSYPAPGPRSWWNPWHGGISAGIQGVSPLSQQEEKREADFVSLMDNRGNSWSGLKLRTCFEKLERSRGMELDLYALLLPGAPVLCCVTRLSNRTGMSYNQFHSSIGSFFTPGGLPDQGWMEANADTRYRCGKTGTDIRSEGIVRIGSDSRSTILHAVNRYPGSGAQVYTNNLVIHHSASQSSPLPAQSEVWSAPVFFVFAEKPLDYQDMRSFAEISFESTGR</sequence>
<dbReference type="InterPro" id="IPR016181">
    <property type="entry name" value="Acyl_CoA_acyltransferase"/>
</dbReference>
<dbReference type="EMBL" id="BMHP01000001">
    <property type="protein sequence ID" value="GGD56916.1"/>
    <property type="molecule type" value="Genomic_DNA"/>
</dbReference>
<protein>
    <recommendedName>
        <fullName evidence="3">N-acetyltransferase domain-containing protein</fullName>
    </recommendedName>
</protein>
<reference evidence="4" key="1">
    <citation type="journal article" date="2014" name="Int. J. Syst. Evol. Microbiol.">
        <title>Complete genome sequence of Corynebacterium casei LMG S-19264T (=DSM 44701T), isolated from a smear-ripened cheese.</title>
        <authorList>
            <consortium name="US DOE Joint Genome Institute (JGI-PGF)"/>
            <person name="Walter F."/>
            <person name="Albersmeier A."/>
            <person name="Kalinowski J."/>
            <person name="Ruckert C."/>
        </authorList>
    </citation>
    <scope>NUCLEOTIDE SEQUENCE</scope>
    <source>
        <strain evidence="4">CGMCC 1.15178</strain>
    </source>
</reference>
<evidence type="ECO:0000313" key="5">
    <source>
        <dbReference type="Proteomes" id="UP000612456"/>
    </source>
</evidence>
<reference evidence="4" key="2">
    <citation type="submission" date="2020-09" db="EMBL/GenBank/DDBJ databases">
        <authorList>
            <person name="Sun Q."/>
            <person name="Zhou Y."/>
        </authorList>
    </citation>
    <scope>NUCLEOTIDE SEQUENCE</scope>
    <source>
        <strain evidence="4">CGMCC 1.15178</strain>
    </source>
</reference>
<dbReference type="InterPro" id="IPR000182">
    <property type="entry name" value="GNAT_dom"/>
</dbReference>
<keyword evidence="1" id="KW-0808">Transferase</keyword>
<keyword evidence="5" id="KW-1185">Reference proteome</keyword>
<dbReference type="PANTHER" id="PTHR43877">
    <property type="entry name" value="AMINOALKYLPHOSPHONATE N-ACETYLTRANSFERASE-RELATED-RELATED"/>
    <property type="match status" value="1"/>
</dbReference>
<dbReference type="GO" id="GO:0016747">
    <property type="term" value="F:acyltransferase activity, transferring groups other than amino-acyl groups"/>
    <property type="evidence" value="ECO:0007669"/>
    <property type="project" value="InterPro"/>
</dbReference>
<dbReference type="Gene3D" id="3.40.630.30">
    <property type="match status" value="1"/>
</dbReference>
<comment type="caution">
    <text evidence="4">The sequence shown here is derived from an EMBL/GenBank/DDBJ whole genome shotgun (WGS) entry which is preliminary data.</text>
</comment>
<dbReference type="SUPFAM" id="SSF55729">
    <property type="entry name" value="Acyl-CoA N-acyltransferases (Nat)"/>
    <property type="match status" value="1"/>
</dbReference>
<feature type="domain" description="N-acetyltransferase" evidence="3">
    <location>
        <begin position="10"/>
        <end position="165"/>
    </location>
</feature>
<evidence type="ECO:0000256" key="1">
    <source>
        <dbReference type="ARBA" id="ARBA00022679"/>
    </source>
</evidence>
<accession>A0A916YRS5</accession>
<dbReference type="PROSITE" id="PS51186">
    <property type="entry name" value="GNAT"/>
    <property type="match status" value="1"/>
</dbReference>
<dbReference type="Proteomes" id="UP000612456">
    <property type="component" value="Unassembled WGS sequence"/>
</dbReference>
<proteinExistence type="predicted"/>
<name>A0A916YRS5_9BACL</name>
<dbReference type="CDD" id="cd04301">
    <property type="entry name" value="NAT_SF"/>
    <property type="match status" value="1"/>
</dbReference>
<evidence type="ECO:0000256" key="2">
    <source>
        <dbReference type="ARBA" id="ARBA00023315"/>
    </source>
</evidence>
<gene>
    <name evidence="4" type="ORF">GCM10010911_13340</name>
</gene>
<dbReference type="InterPro" id="IPR050832">
    <property type="entry name" value="Bact_Acetyltransf"/>
</dbReference>
<organism evidence="4 5">
    <name type="scientific">Paenibacillus nasutitermitis</name>
    <dbReference type="NCBI Taxonomy" id="1652958"/>
    <lineage>
        <taxon>Bacteria</taxon>
        <taxon>Bacillati</taxon>
        <taxon>Bacillota</taxon>
        <taxon>Bacilli</taxon>
        <taxon>Bacillales</taxon>
        <taxon>Paenibacillaceae</taxon>
        <taxon>Paenibacillus</taxon>
    </lineage>
</organism>